<dbReference type="Proteomes" id="UP001178508">
    <property type="component" value="Chromosome 21"/>
</dbReference>
<evidence type="ECO:0000313" key="3">
    <source>
        <dbReference type="Proteomes" id="UP001178508"/>
    </source>
</evidence>
<gene>
    <name evidence="2" type="ORF">XNOV1_A011506</name>
</gene>
<feature type="region of interest" description="Disordered" evidence="1">
    <location>
        <begin position="1"/>
        <end position="76"/>
    </location>
</feature>
<evidence type="ECO:0000256" key="1">
    <source>
        <dbReference type="SAM" id="MobiDB-lite"/>
    </source>
</evidence>
<evidence type="ECO:0000313" key="2">
    <source>
        <dbReference type="EMBL" id="CAJ1083879.1"/>
    </source>
</evidence>
<keyword evidence="3" id="KW-1185">Reference proteome</keyword>
<organism evidence="2 3">
    <name type="scientific">Xyrichtys novacula</name>
    <name type="common">Pearly razorfish</name>
    <name type="synonym">Hemipteronotus novacula</name>
    <dbReference type="NCBI Taxonomy" id="13765"/>
    <lineage>
        <taxon>Eukaryota</taxon>
        <taxon>Metazoa</taxon>
        <taxon>Chordata</taxon>
        <taxon>Craniata</taxon>
        <taxon>Vertebrata</taxon>
        <taxon>Euteleostomi</taxon>
        <taxon>Actinopterygii</taxon>
        <taxon>Neopterygii</taxon>
        <taxon>Teleostei</taxon>
        <taxon>Neoteleostei</taxon>
        <taxon>Acanthomorphata</taxon>
        <taxon>Eupercaria</taxon>
        <taxon>Labriformes</taxon>
        <taxon>Labridae</taxon>
        <taxon>Xyrichtys</taxon>
    </lineage>
</organism>
<proteinExistence type="predicted"/>
<sequence length="76" mass="8229">MRPMRGKWASAAGPGQTAEGGPNVQPGRSVDYRELAPTIHRSSQLTDEQPVRRGLGYTDWHRGSAVPDETIGGQKT</sequence>
<accession>A0AAV1HF16</accession>
<dbReference type="EMBL" id="OY660884">
    <property type="protein sequence ID" value="CAJ1083879.1"/>
    <property type="molecule type" value="Genomic_DNA"/>
</dbReference>
<name>A0AAV1HF16_XYRNO</name>
<reference evidence="2" key="1">
    <citation type="submission" date="2023-08" db="EMBL/GenBank/DDBJ databases">
        <authorList>
            <person name="Alioto T."/>
            <person name="Alioto T."/>
            <person name="Gomez Garrido J."/>
        </authorList>
    </citation>
    <scope>NUCLEOTIDE SEQUENCE</scope>
</reference>
<protein>
    <submittedName>
        <fullName evidence="2">Uncharacterized protein</fullName>
    </submittedName>
</protein>
<dbReference type="AlphaFoldDB" id="A0AAV1HF16"/>